<comment type="caution">
    <text evidence="2">The sequence shown here is derived from an EMBL/GenBank/DDBJ whole genome shotgun (WGS) entry which is preliminary data.</text>
</comment>
<feature type="region of interest" description="Disordered" evidence="1">
    <location>
        <begin position="1"/>
        <end position="218"/>
    </location>
</feature>
<reference evidence="2 3" key="1">
    <citation type="submission" date="2023-05" db="EMBL/GenBank/DDBJ databases">
        <title>B98-5 Cell Line De Novo Hybrid Assembly: An Optical Mapping Approach.</title>
        <authorList>
            <person name="Kananen K."/>
            <person name="Auerbach J.A."/>
            <person name="Kautto E."/>
            <person name="Blachly J.S."/>
        </authorList>
    </citation>
    <scope>NUCLEOTIDE SEQUENCE [LARGE SCALE GENOMIC DNA]</scope>
    <source>
        <strain evidence="2">B95-8</strain>
        <tissue evidence="2">Cell line</tissue>
    </source>
</reference>
<dbReference type="EMBL" id="JASSZA010000005">
    <property type="protein sequence ID" value="KAK2109810.1"/>
    <property type="molecule type" value="Genomic_DNA"/>
</dbReference>
<organism evidence="2 3">
    <name type="scientific">Saguinus oedipus</name>
    <name type="common">Cotton-top tamarin</name>
    <name type="synonym">Oedipomidas oedipus</name>
    <dbReference type="NCBI Taxonomy" id="9490"/>
    <lineage>
        <taxon>Eukaryota</taxon>
        <taxon>Metazoa</taxon>
        <taxon>Chordata</taxon>
        <taxon>Craniata</taxon>
        <taxon>Vertebrata</taxon>
        <taxon>Euteleostomi</taxon>
        <taxon>Mammalia</taxon>
        <taxon>Eutheria</taxon>
        <taxon>Euarchontoglires</taxon>
        <taxon>Primates</taxon>
        <taxon>Haplorrhini</taxon>
        <taxon>Platyrrhini</taxon>
        <taxon>Cebidae</taxon>
        <taxon>Callitrichinae</taxon>
        <taxon>Saguinus</taxon>
    </lineage>
</organism>
<evidence type="ECO:0000313" key="3">
    <source>
        <dbReference type="Proteomes" id="UP001266305"/>
    </source>
</evidence>
<protein>
    <submittedName>
        <fullName evidence="2">Uncharacterized protein</fullName>
    </submittedName>
</protein>
<sequence>MGCWRPQRGYQRSSQMGQPPSALAAPTPRGLQPRPLGAGGRRLRICSPDPTSLPRGPFTPQAGRAAAEGEEEGTSALFVTTESIVCEEPAQAGDGAERGAGGPAGGGARRGERGSGGGREAGAGRPRLLRSGRGGSKKGGGGGRRGPTGSGAERTNGGSRRRKVQSSAAPRERPPPQPPPSAEQWGPGGGAAGPAQHALSRAPRARGDAPARPPASSL</sequence>
<proteinExistence type="predicted"/>
<keyword evidence="3" id="KW-1185">Reference proteome</keyword>
<dbReference type="Proteomes" id="UP001266305">
    <property type="component" value="Unassembled WGS sequence"/>
</dbReference>
<evidence type="ECO:0000313" key="2">
    <source>
        <dbReference type="EMBL" id="KAK2109810.1"/>
    </source>
</evidence>
<feature type="compositionally biased region" description="Gly residues" evidence="1">
    <location>
        <begin position="98"/>
        <end position="121"/>
    </location>
</feature>
<accession>A0ABQ9VKW5</accession>
<name>A0ABQ9VKW5_SAGOE</name>
<gene>
    <name evidence="2" type="ORF">P7K49_009556</name>
</gene>
<evidence type="ECO:0000256" key="1">
    <source>
        <dbReference type="SAM" id="MobiDB-lite"/>
    </source>
</evidence>
<feature type="compositionally biased region" description="Gly residues" evidence="1">
    <location>
        <begin position="132"/>
        <end position="149"/>
    </location>
</feature>